<dbReference type="Pfam" id="PF10589">
    <property type="entry name" value="NADH_4Fe-4S"/>
    <property type="match status" value="1"/>
</dbReference>
<dbReference type="Pfam" id="PF07992">
    <property type="entry name" value="Pyr_redox_2"/>
    <property type="match status" value="1"/>
</dbReference>
<dbReference type="InterPro" id="IPR023753">
    <property type="entry name" value="FAD/NAD-binding_dom"/>
</dbReference>
<dbReference type="InterPro" id="IPR019575">
    <property type="entry name" value="Nuop51_4Fe4S-bd"/>
</dbReference>
<reference evidence="2 3" key="1">
    <citation type="journal article" date="2022" name="Genome Biol. Evol.">
        <title>Host diet, physiology and behaviors set the stage for Lachnospiraceae cladogenesis.</title>
        <authorList>
            <person name="Vera-Ponce De Leon A."/>
            <person name="Schneider M."/>
            <person name="Jahnes B.C."/>
            <person name="Sadowski V."/>
            <person name="Camuy-Velez L.A."/>
            <person name="Duan J."/>
            <person name="Sabree Z.L."/>
        </authorList>
    </citation>
    <scope>NUCLEOTIDE SEQUENCE [LARGE SCALE GENOMIC DNA]</scope>
    <source>
        <strain evidence="2 3">PAL227</strain>
    </source>
</reference>
<dbReference type="SUPFAM" id="SSF140490">
    <property type="entry name" value="Nqo1C-terminal domain-like"/>
    <property type="match status" value="1"/>
</dbReference>
<evidence type="ECO:0000313" key="3">
    <source>
        <dbReference type="Proteomes" id="UP001523565"/>
    </source>
</evidence>
<evidence type="ECO:0000313" key="2">
    <source>
        <dbReference type="EMBL" id="MCP1109901.1"/>
    </source>
</evidence>
<dbReference type="PANTHER" id="PTHR42783:SF3">
    <property type="entry name" value="GLUTAMATE SYNTHASE [NADPH] SMALL CHAIN-RELATED"/>
    <property type="match status" value="1"/>
</dbReference>
<dbReference type="EMBL" id="JAMZFV010000007">
    <property type="protein sequence ID" value="MCP1109901.1"/>
    <property type="molecule type" value="Genomic_DNA"/>
</dbReference>
<gene>
    <name evidence="2" type="ORF">NK118_06525</name>
</gene>
<dbReference type="Gene3D" id="1.10.1060.10">
    <property type="entry name" value="Alpha-helical ferredoxin"/>
    <property type="match status" value="1"/>
</dbReference>
<organism evidence="2 3">
    <name type="scientific">Ohessyouella blattaphilus</name>
    <dbReference type="NCBI Taxonomy" id="2949333"/>
    <lineage>
        <taxon>Bacteria</taxon>
        <taxon>Bacillati</taxon>
        <taxon>Bacillota</taxon>
        <taxon>Clostridia</taxon>
        <taxon>Lachnospirales</taxon>
        <taxon>Lachnospiraceae</taxon>
        <taxon>Ohessyouella</taxon>
    </lineage>
</organism>
<dbReference type="InterPro" id="IPR036188">
    <property type="entry name" value="FAD/NAD-bd_sf"/>
</dbReference>
<accession>A0ABT1EGR8</accession>
<dbReference type="InterPro" id="IPR009051">
    <property type="entry name" value="Helical_ferredxn"/>
</dbReference>
<dbReference type="PRINTS" id="PR00419">
    <property type="entry name" value="ADXRDTASE"/>
</dbReference>
<proteinExistence type="predicted"/>
<dbReference type="InterPro" id="IPR028261">
    <property type="entry name" value="DPD_II"/>
</dbReference>
<dbReference type="InterPro" id="IPR037207">
    <property type="entry name" value="Nuop51_4Fe4S-bd_sf"/>
</dbReference>
<dbReference type="RefSeq" id="WP_262068782.1">
    <property type="nucleotide sequence ID" value="NZ_JAMXOC010000007.1"/>
</dbReference>
<evidence type="ECO:0000259" key="1">
    <source>
        <dbReference type="SMART" id="SM00928"/>
    </source>
</evidence>
<dbReference type="Pfam" id="PF14691">
    <property type="entry name" value="Fer4_20"/>
    <property type="match status" value="1"/>
</dbReference>
<dbReference type="NCBIfam" id="NF009410">
    <property type="entry name" value="PRK12771.1"/>
    <property type="match status" value="1"/>
</dbReference>
<name>A0ABT1EGR8_9FIRM</name>
<dbReference type="Gene3D" id="3.50.50.60">
    <property type="entry name" value="FAD/NAD(P)-binding domain"/>
    <property type="match status" value="2"/>
</dbReference>
<dbReference type="PANTHER" id="PTHR42783">
    <property type="entry name" value="GLUTAMATE SYNTHASE [NADPH] SMALL CHAIN"/>
    <property type="match status" value="1"/>
</dbReference>
<sequence>MSRLQVKKSDDVQRSVNQMYEVLERRMIAGAVDSCPADFHLGFLKMCHAQTCGKCTSCRIGLKQLQNLLEDVLENRATLKTIDLIKETAANIYQSADCAIGYEAARMVYHGVTECYDEYVKYIEQGGNIDATKIAVPCMADCPANVDIPGYVALMYSGRYEDAVRLIKRDNPFPATCAFVCEHPCERKCRRRMLDTPINIRGIKRAAVDFAKDVPDEPKAEATGKKVAIVGGGPSGMSAAYYLTLMGHDVTIYEEKSKLGGMLRYGIPSYRFPRERLQDDIDAIINLGVKVHRGVRIGKDISLETLRQENDAVYIAIGAQTDKKMGIEGEEAKGVISAVDLLYQIGEEQMPDLTGRNVVVLGGGNVAMDCARSAVRLGAAKVSVVYRRRQQDMPALAAEVEATVAEGVEMITLQVPLKIEQNATGEVIGVRVQPQIISLSDKKGRPSPRNAAKPEEVIPCDTVLVAIGQNIEYKHFETSGIEIKHGAIGALDDGNVPENHGVFAGGDCVTGPATVIRAIEGGKVAAANIDEYLGFHHVLGEEEIEIPVVHLDNKRGCGRVELPEREAHERRTDFEGVELGMTEEELKQESNRCLRCDYYGYGSLRGGRAQKW</sequence>
<dbReference type="Proteomes" id="UP001523565">
    <property type="component" value="Unassembled WGS sequence"/>
</dbReference>
<dbReference type="SMART" id="SM00928">
    <property type="entry name" value="NADH_4Fe-4S"/>
    <property type="match status" value="1"/>
</dbReference>
<dbReference type="SUPFAM" id="SSF46548">
    <property type="entry name" value="alpha-helical ferredoxin"/>
    <property type="match status" value="1"/>
</dbReference>
<comment type="caution">
    <text evidence="2">The sequence shown here is derived from an EMBL/GenBank/DDBJ whole genome shotgun (WGS) entry which is preliminary data.</text>
</comment>
<keyword evidence="3" id="KW-1185">Reference proteome</keyword>
<dbReference type="SUPFAM" id="SSF51971">
    <property type="entry name" value="Nucleotide-binding domain"/>
    <property type="match status" value="2"/>
</dbReference>
<protein>
    <submittedName>
        <fullName evidence="2">NAD(P)-binding protein</fullName>
    </submittedName>
</protein>
<feature type="domain" description="NADH-ubiquinone oxidoreductase 51kDa subunit iron-sulphur binding" evidence="1">
    <location>
        <begin position="37"/>
        <end position="82"/>
    </location>
</feature>